<dbReference type="RefSeq" id="WP_153471027.1">
    <property type="nucleotide sequence ID" value="NZ_WBOF01000006.1"/>
</dbReference>
<dbReference type="InterPro" id="IPR057929">
    <property type="entry name" value="RamC_N"/>
</dbReference>
<evidence type="ECO:0000313" key="3">
    <source>
        <dbReference type="Proteomes" id="UP000450000"/>
    </source>
</evidence>
<dbReference type="AlphaFoldDB" id="A0A6N7L372"/>
<organism evidence="2 3">
    <name type="scientific">Streptomyces kaniharaensis</name>
    <dbReference type="NCBI Taxonomy" id="212423"/>
    <lineage>
        <taxon>Bacteria</taxon>
        <taxon>Bacillati</taxon>
        <taxon>Actinomycetota</taxon>
        <taxon>Actinomycetes</taxon>
        <taxon>Kitasatosporales</taxon>
        <taxon>Streptomycetaceae</taxon>
        <taxon>Streptomyces</taxon>
    </lineage>
</organism>
<feature type="domain" description="RamC N-terminal" evidence="1">
    <location>
        <begin position="12"/>
        <end position="121"/>
    </location>
</feature>
<protein>
    <recommendedName>
        <fullName evidence="1">RamC N-terminal domain-containing protein</fullName>
    </recommendedName>
</protein>
<keyword evidence="3" id="KW-1185">Reference proteome</keyword>
<evidence type="ECO:0000259" key="1">
    <source>
        <dbReference type="Pfam" id="PF25816"/>
    </source>
</evidence>
<dbReference type="Pfam" id="PF25816">
    <property type="entry name" value="RamC_N"/>
    <property type="match status" value="1"/>
</dbReference>
<dbReference type="Proteomes" id="UP000450000">
    <property type="component" value="Unassembled WGS sequence"/>
</dbReference>
<gene>
    <name evidence="2" type="ORF">F7Q99_37125</name>
</gene>
<sequence>MTASIAGRSGWSDDTWSYLNDPRMPAMDHDWKLHVSARPGGLEAVTDLVLPVLLRNVCHAKWARSPETLRAINSGVSSAGAVGKAITVYPAPGTVVGLADELVTVLRGWEGPQIVSDRRVDPHAAR</sequence>
<dbReference type="OrthoDB" id="1492512at2"/>
<reference evidence="2 3" key="1">
    <citation type="submission" date="2019-09" db="EMBL/GenBank/DDBJ databases">
        <title>Genome Sequences of Streptomyces kaniharaensis ATCC 21070.</title>
        <authorList>
            <person name="Zhu W."/>
            <person name="De Crecy-Lagard V."/>
            <person name="Richards N.G."/>
        </authorList>
    </citation>
    <scope>NUCLEOTIDE SEQUENCE [LARGE SCALE GENOMIC DNA]</scope>
    <source>
        <strain evidence="2 3">SF-557</strain>
    </source>
</reference>
<dbReference type="EMBL" id="WBOF01000006">
    <property type="protein sequence ID" value="MQS17665.1"/>
    <property type="molecule type" value="Genomic_DNA"/>
</dbReference>
<accession>A0A6N7L372</accession>
<name>A0A6N7L372_9ACTN</name>
<evidence type="ECO:0000313" key="2">
    <source>
        <dbReference type="EMBL" id="MQS17665.1"/>
    </source>
</evidence>
<proteinExistence type="predicted"/>
<comment type="caution">
    <text evidence="2">The sequence shown here is derived from an EMBL/GenBank/DDBJ whole genome shotgun (WGS) entry which is preliminary data.</text>
</comment>